<sequence length="95" mass="10736">MYLILLVVEWFVSWFSFGGHLPPHGNATQNGQRALIAIGRDGRGQMVASRSPWENWWAAWMAWWKEWLAPSASSRAPLPPPDDLRRRPPARGGGT</sequence>
<protein>
    <submittedName>
        <fullName evidence="2">Uncharacterized protein</fullName>
    </submittedName>
</protein>
<dbReference type="KEGG" id="psl:Psta_3980"/>
<evidence type="ECO:0000313" key="2">
    <source>
        <dbReference type="EMBL" id="ADB18634.1"/>
    </source>
</evidence>
<name>D2R223_PIRSD</name>
<reference evidence="2 3" key="1">
    <citation type="journal article" date="2009" name="Stand. Genomic Sci.">
        <title>Complete genome sequence of Pirellula staleyi type strain (ATCC 27377).</title>
        <authorList>
            <person name="Clum A."/>
            <person name="Tindall B.J."/>
            <person name="Sikorski J."/>
            <person name="Ivanova N."/>
            <person name="Mavrommatis K."/>
            <person name="Lucas S."/>
            <person name="Glavina del Rio T."/>
            <person name="Nolan M."/>
            <person name="Chen F."/>
            <person name="Tice H."/>
            <person name="Pitluck S."/>
            <person name="Cheng J.F."/>
            <person name="Chertkov O."/>
            <person name="Brettin T."/>
            <person name="Han C."/>
            <person name="Detter J.C."/>
            <person name="Kuske C."/>
            <person name="Bruce D."/>
            <person name="Goodwin L."/>
            <person name="Ovchinikova G."/>
            <person name="Pati A."/>
            <person name="Mikhailova N."/>
            <person name="Chen A."/>
            <person name="Palaniappan K."/>
            <person name="Land M."/>
            <person name="Hauser L."/>
            <person name="Chang Y.J."/>
            <person name="Jeffries C.D."/>
            <person name="Chain P."/>
            <person name="Rohde M."/>
            <person name="Goker M."/>
            <person name="Bristow J."/>
            <person name="Eisen J.A."/>
            <person name="Markowitz V."/>
            <person name="Hugenholtz P."/>
            <person name="Kyrpides N.C."/>
            <person name="Klenk H.P."/>
            <person name="Lapidus A."/>
        </authorList>
    </citation>
    <scope>NUCLEOTIDE SEQUENCE [LARGE SCALE GENOMIC DNA]</scope>
    <source>
        <strain evidence="3">ATCC 27377 / DSM 6068 / ICPB 4128</strain>
    </source>
</reference>
<gene>
    <name evidence="2" type="ordered locus">Psta_3980</name>
</gene>
<evidence type="ECO:0000313" key="3">
    <source>
        <dbReference type="Proteomes" id="UP000001887"/>
    </source>
</evidence>
<dbReference type="EMBL" id="CP001848">
    <property type="protein sequence ID" value="ADB18634.1"/>
    <property type="molecule type" value="Genomic_DNA"/>
</dbReference>
<proteinExistence type="predicted"/>
<evidence type="ECO:0000256" key="1">
    <source>
        <dbReference type="SAM" id="MobiDB-lite"/>
    </source>
</evidence>
<accession>D2R223</accession>
<organism evidence="2 3">
    <name type="scientific">Pirellula staleyi (strain ATCC 27377 / DSM 6068 / ICPB 4128)</name>
    <name type="common">Pirella staleyi</name>
    <dbReference type="NCBI Taxonomy" id="530564"/>
    <lineage>
        <taxon>Bacteria</taxon>
        <taxon>Pseudomonadati</taxon>
        <taxon>Planctomycetota</taxon>
        <taxon>Planctomycetia</taxon>
        <taxon>Pirellulales</taxon>
        <taxon>Pirellulaceae</taxon>
        <taxon>Pirellula</taxon>
    </lineage>
</organism>
<dbReference type="AlphaFoldDB" id="D2R223"/>
<keyword evidence="3" id="KW-1185">Reference proteome</keyword>
<feature type="region of interest" description="Disordered" evidence="1">
    <location>
        <begin position="73"/>
        <end position="95"/>
    </location>
</feature>
<dbReference type="Proteomes" id="UP000001887">
    <property type="component" value="Chromosome"/>
</dbReference>
<dbReference type="HOGENOM" id="CLU_2370396_0_0_0"/>